<name>A0A4S1CCR8_9BACT</name>
<keyword evidence="3" id="KW-1185">Reference proteome</keyword>
<dbReference type="Proteomes" id="UP000306416">
    <property type="component" value="Unassembled WGS sequence"/>
</dbReference>
<evidence type="ECO:0000313" key="3">
    <source>
        <dbReference type="Proteomes" id="UP000306416"/>
    </source>
</evidence>
<dbReference type="EMBL" id="SRSC01000003">
    <property type="protein sequence ID" value="TGU71198.1"/>
    <property type="molecule type" value="Genomic_DNA"/>
</dbReference>
<dbReference type="RefSeq" id="WP_135870637.1">
    <property type="nucleotide sequence ID" value="NZ_SRSC01000003.1"/>
</dbReference>
<reference evidence="2 3" key="1">
    <citation type="submission" date="2019-04" db="EMBL/GenBank/DDBJ databases">
        <title>Geobacter oryzae sp. nov., ferric-reducing bacteria isolated from paddy soil.</title>
        <authorList>
            <person name="Xu Z."/>
            <person name="Masuda Y."/>
            <person name="Itoh H."/>
            <person name="Senoo K."/>
        </authorList>
    </citation>
    <scope>NUCLEOTIDE SEQUENCE [LARGE SCALE GENOMIC DNA]</scope>
    <source>
        <strain evidence="2 3">Red111</strain>
    </source>
</reference>
<comment type="caution">
    <text evidence="2">The sequence shown here is derived from an EMBL/GenBank/DDBJ whole genome shotgun (WGS) entry which is preliminary data.</text>
</comment>
<dbReference type="AlphaFoldDB" id="A0A4S1CCR8"/>
<evidence type="ECO:0000256" key="1">
    <source>
        <dbReference type="SAM" id="MobiDB-lite"/>
    </source>
</evidence>
<accession>A0A4S1CCR8</accession>
<evidence type="ECO:0000313" key="2">
    <source>
        <dbReference type="EMBL" id="TGU71198.1"/>
    </source>
</evidence>
<gene>
    <name evidence="2" type="ORF">E4633_12695</name>
</gene>
<feature type="region of interest" description="Disordered" evidence="1">
    <location>
        <begin position="1"/>
        <end position="40"/>
    </location>
</feature>
<organism evidence="2 3">
    <name type="scientific">Geomonas terrae</name>
    <dbReference type="NCBI Taxonomy" id="2562681"/>
    <lineage>
        <taxon>Bacteria</taxon>
        <taxon>Pseudomonadati</taxon>
        <taxon>Thermodesulfobacteriota</taxon>
        <taxon>Desulfuromonadia</taxon>
        <taxon>Geobacterales</taxon>
        <taxon>Geobacteraceae</taxon>
        <taxon>Geomonas</taxon>
    </lineage>
</organism>
<protein>
    <submittedName>
        <fullName evidence="2">Uncharacterized protein</fullName>
    </submittedName>
</protein>
<proteinExistence type="predicted"/>
<sequence length="59" mass="6709">MLSSFQSYPTHRENSLKQQLLHRSVPSVPKHDSRAPQPPRQVRLYVGEGIFAQPSPPMV</sequence>